<evidence type="ECO:0000313" key="9">
    <source>
        <dbReference type="EMBL" id="MDV3103978.1"/>
    </source>
</evidence>
<dbReference type="Gene3D" id="3.30.70.80">
    <property type="entry name" value="Peptidase S8 propeptide/proteinase inhibitor I9"/>
    <property type="match status" value="1"/>
</dbReference>
<dbReference type="PROSITE" id="PS51892">
    <property type="entry name" value="SUBTILASE"/>
    <property type="match status" value="1"/>
</dbReference>
<feature type="active site" description="Charge relay system" evidence="6">
    <location>
        <position position="345"/>
    </location>
</feature>
<evidence type="ECO:0000256" key="2">
    <source>
        <dbReference type="ARBA" id="ARBA00022670"/>
    </source>
</evidence>
<dbReference type="Proteomes" id="UP001245683">
    <property type="component" value="Unassembled WGS sequence"/>
</dbReference>
<dbReference type="InterPro" id="IPR023828">
    <property type="entry name" value="Peptidase_S8_Ser-AS"/>
</dbReference>
<dbReference type="EMBL" id="JAVDZE010000002">
    <property type="protein sequence ID" value="MDV3103978.1"/>
    <property type="molecule type" value="Genomic_DNA"/>
</dbReference>
<dbReference type="CDD" id="cd07477">
    <property type="entry name" value="Peptidases_S8_Subtilisin_subset"/>
    <property type="match status" value="1"/>
</dbReference>
<dbReference type="InterPro" id="IPR050131">
    <property type="entry name" value="Peptidase_S8_subtilisin-like"/>
</dbReference>
<dbReference type="PROSITE" id="PS00136">
    <property type="entry name" value="SUBTILASE_ASP"/>
    <property type="match status" value="1"/>
</dbReference>
<feature type="active site" description="Charge relay system" evidence="6">
    <location>
        <position position="136"/>
    </location>
</feature>
<evidence type="ECO:0000256" key="5">
    <source>
        <dbReference type="ARBA" id="ARBA00022825"/>
    </source>
</evidence>
<dbReference type="SUPFAM" id="SSF54897">
    <property type="entry name" value="Protease propeptides/inhibitors"/>
    <property type="match status" value="1"/>
</dbReference>
<dbReference type="InterPro" id="IPR037045">
    <property type="entry name" value="S8pro/Inhibitor_I9_sf"/>
</dbReference>
<evidence type="ECO:0000313" key="10">
    <source>
        <dbReference type="Proteomes" id="UP001245683"/>
    </source>
</evidence>
<name>A0AAE4NTD0_9EURY</name>
<organism evidence="9 10">
    <name type="scientific">Thermococcus waiotapuensis</name>
    <dbReference type="NCBI Taxonomy" id="90909"/>
    <lineage>
        <taxon>Archaea</taxon>
        <taxon>Methanobacteriati</taxon>
        <taxon>Methanobacteriota</taxon>
        <taxon>Thermococci</taxon>
        <taxon>Thermococcales</taxon>
        <taxon>Thermococcaceae</taxon>
        <taxon>Thermococcus</taxon>
    </lineage>
</organism>
<dbReference type="AlphaFoldDB" id="A0AAE4NTD0"/>
<dbReference type="GO" id="GO:0046872">
    <property type="term" value="F:metal ion binding"/>
    <property type="evidence" value="ECO:0007669"/>
    <property type="project" value="UniProtKB-KW"/>
</dbReference>
<evidence type="ECO:0000256" key="1">
    <source>
        <dbReference type="ARBA" id="ARBA00011073"/>
    </source>
</evidence>
<dbReference type="InterPro" id="IPR036852">
    <property type="entry name" value="Peptidase_S8/S53_dom_sf"/>
</dbReference>
<reference evidence="9 10" key="1">
    <citation type="submission" date="2023-08" db="EMBL/GenBank/DDBJ databases">
        <title>Draft genome sequence of Thermococcus waiotapuensis WT1T, a thermophilic sulphur-dependent archaeon from order Thermococcales.</title>
        <authorList>
            <person name="Manners S.H."/>
            <person name="Carere C.R."/>
            <person name="Dhami M.K."/>
            <person name="Dobson R.C.J."/>
            <person name="Stott M.B."/>
        </authorList>
    </citation>
    <scope>NUCLEOTIDE SEQUENCE [LARGE SCALE GENOMIC DNA]</scope>
    <source>
        <strain evidence="9 10">WT1</strain>
    </source>
</reference>
<gene>
    <name evidence="9" type="ORF">RBI02_05395</name>
</gene>
<dbReference type="Pfam" id="PF00082">
    <property type="entry name" value="Peptidase_S8"/>
    <property type="match status" value="1"/>
</dbReference>
<proteinExistence type="inferred from homology"/>
<comment type="similarity">
    <text evidence="1 6 7">Belongs to the peptidase S8 family.</text>
</comment>
<evidence type="ECO:0000256" key="4">
    <source>
        <dbReference type="ARBA" id="ARBA00022801"/>
    </source>
</evidence>
<accession>A0AAE4NTD0</accession>
<feature type="active site" description="Charge relay system" evidence="6">
    <location>
        <position position="174"/>
    </location>
</feature>
<dbReference type="Gene3D" id="3.40.50.200">
    <property type="entry name" value="Peptidase S8/S53 domain"/>
    <property type="match status" value="1"/>
</dbReference>
<dbReference type="PANTHER" id="PTHR43806">
    <property type="entry name" value="PEPTIDASE S8"/>
    <property type="match status" value="1"/>
</dbReference>
<dbReference type="PRINTS" id="PR00723">
    <property type="entry name" value="SUBTILISIN"/>
</dbReference>
<evidence type="ECO:0000259" key="8">
    <source>
        <dbReference type="Pfam" id="PF00082"/>
    </source>
</evidence>
<dbReference type="GO" id="GO:0004252">
    <property type="term" value="F:serine-type endopeptidase activity"/>
    <property type="evidence" value="ECO:0007669"/>
    <property type="project" value="UniProtKB-UniRule"/>
</dbReference>
<dbReference type="RefSeq" id="WP_315341586.1">
    <property type="nucleotide sequence ID" value="NZ_JAVDZE010000002.1"/>
</dbReference>
<dbReference type="InterPro" id="IPR015500">
    <property type="entry name" value="Peptidase_S8_subtilisin-rel"/>
</dbReference>
<keyword evidence="3" id="KW-0479">Metal-binding</keyword>
<evidence type="ECO:0000256" key="3">
    <source>
        <dbReference type="ARBA" id="ARBA00022723"/>
    </source>
</evidence>
<keyword evidence="4 6" id="KW-0378">Hydrolase</keyword>
<dbReference type="InterPro" id="IPR000209">
    <property type="entry name" value="Peptidase_S8/S53_dom"/>
</dbReference>
<dbReference type="PANTHER" id="PTHR43806:SF11">
    <property type="entry name" value="CEREVISIN-RELATED"/>
    <property type="match status" value="1"/>
</dbReference>
<dbReference type="InterPro" id="IPR034202">
    <property type="entry name" value="Subtilisin_Carlsberg-like"/>
</dbReference>
<evidence type="ECO:0000256" key="7">
    <source>
        <dbReference type="RuleBase" id="RU003355"/>
    </source>
</evidence>
<dbReference type="SUPFAM" id="SSF52743">
    <property type="entry name" value="Subtilisin-like"/>
    <property type="match status" value="1"/>
</dbReference>
<feature type="domain" description="Peptidase S8/S53" evidence="8">
    <location>
        <begin position="130"/>
        <end position="406"/>
    </location>
</feature>
<keyword evidence="10" id="KW-1185">Reference proteome</keyword>
<dbReference type="InterPro" id="IPR023827">
    <property type="entry name" value="Peptidase_S8_Asp-AS"/>
</dbReference>
<evidence type="ECO:0000256" key="6">
    <source>
        <dbReference type="PROSITE-ProRule" id="PRU01240"/>
    </source>
</evidence>
<protein>
    <submittedName>
        <fullName evidence="9">S8 family peptidase</fullName>
    </submittedName>
</protein>
<comment type="caution">
    <text evidence="9">The sequence shown here is derived from an EMBL/GenBank/DDBJ whole genome shotgun (WGS) entry which is preliminary data.</text>
</comment>
<dbReference type="PROSITE" id="PS00138">
    <property type="entry name" value="SUBTILASE_SER"/>
    <property type="match status" value="1"/>
</dbReference>
<keyword evidence="5 6" id="KW-0720">Serine protease</keyword>
<sequence>MSEKAAVAVVVALLITAVFAVPATAQGPDMVRVVVTVDKAKFNPAGISQIGGHVVYQFKLIDAVVLEVPANAVGKLKQMPGVEKVEFDHQAVLLGKPTPSQPAQTIPWGIERVKAPEVWSVTDGSSNGVIQVAVLDTGVDYNHPDLAANIAWCVSTLRGKVSTNPKDCQDQNGHGTHVIGTIAALNNNIGVVGVAPGVQIYSIRVLDARGSGSYSDIAIGIEQAILGPDGIADRDGDGIIAGDPDDDAAEVISMSLGGSADDSYLHEMIIQAYRAGIVIVAASGNEGASSPSYPAAYPEVIAVGATDSSDQVASWSNRGPEVSAPGVNILSTYPDDSYKTLSGTSMATPHVSGVVALIQAAHYKKYGTVLPVGTFEDMSRNTVRGILHTTADDRGPAGWDADYGYGIVRADLAVQAALG</sequence>
<keyword evidence="2 6" id="KW-0645">Protease</keyword>
<dbReference type="GO" id="GO:0006508">
    <property type="term" value="P:proteolysis"/>
    <property type="evidence" value="ECO:0007669"/>
    <property type="project" value="UniProtKB-KW"/>
</dbReference>